<dbReference type="RefSeq" id="WP_192600568.1">
    <property type="nucleotide sequence ID" value="NZ_JADBEL010000043.1"/>
</dbReference>
<proteinExistence type="predicted"/>
<evidence type="ECO:0000259" key="3">
    <source>
        <dbReference type="Pfam" id="PF14449"/>
    </source>
</evidence>
<evidence type="ECO:0000313" key="4">
    <source>
        <dbReference type="EMBL" id="MBE1556975.1"/>
    </source>
</evidence>
<keyword evidence="2" id="KW-0964">Secreted</keyword>
<dbReference type="InterPro" id="IPR027797">
    <property type="entry name" value="PT-TG_dom"/>
</dbReference>
<name>A0A927MMC3_9BACL</name>
<dbReference type="Gene3D" id="2.180.10.10">
    <property type="entry name" value="RHS repeat-associated core"/>
    <property type="match status" value="1"/>
</dbReference>
<dbReference type="PANTHER" id="PTHR32305:SF15">
    <property type="entry name" value="PROTEIN RHSA-RELATED"/>
    <property type="match status" value="1"/>
</dbReference>
<evidence type="ECO:0000256" key="2">
    <source>
        <dbReference type="ARBA" id="ARBA00022525"/>
    </source>
</evidence>
<gene>
    <name evidence="4" type="ORF">H4683_004101</name>
</gene>
<dbReference type="Proteomes" id="UP000658225">
    <property type="component" value="Unassembled WGS sequence"/>
</dbReference>
<dbReference type="PANTHER" id="PTHR32305">
    <property type="match status" value="1"/>
</dbReference>
<reference evidence="4" key="1">
    <citation type="submission" date="2020-10" db="EMBL/GenBank/DDBJ databases">
        <title>Genomic Encyclopedia of Type Strains, Phase IV (KMG-IV): sequencing the most valuable type-strain genomes for metagenomic binning, comparative biology and taxonomic classification.</title>
        <authorList>
            <person name="Goeker M."/>
        </authorList>
    </citation>
    <scope>NUCLEOTIDE SEQUENCE</scope>
    <source>
        <strain evidence="4">DSM 13886</strain>
    </source>
</reference>
<dbReference type="InterPro" id="IPR022385">
    <property type="entry name" value="Rhs_assc_core"/>
</dbReference>
<dbReference type="NCBIfam" id="TIGR03696">
    <property type="entry name" value="Rhs_assc_core"/>
    <property type="match status" value="1"/>
</dbReference>
<sequence length="405" mass="45099">MIYGPLNGEMQAYVYDSRNRLTEAGQVQYEYNSENMRTAVTVDGKTTNYVINPHAALSQVLMETDKEGQAQAYYVYGLGLIGREDASGTYQTYHYDRRGSTVALTDVNGQVTDTYAYGPYGEALAHKGTTEQPFQYNGRDGVMKDANGLYHMRARYYNPDIKRFINRDVLRGMLNVAQTLNRYAYVNGNPISYVDPFGLSRDGDSIWIQGGDFLVDSLPYIGTLKGFQQAFSGVNQVTGTKLSTSERWSEGIGSALSFIPIPGMKHVGKHGAEGAVSLWKKLDLQFFTAKGTGEYTKVGGHHVHAKSAFKENVNYDLKKGFSISQSFMKDNGLNHQQMTNKQRELFKELNESGRPNTLQEHTLIGVEALVAGGATRQEARDLVAASLKNLRQQGVKEPSNIPWYK</sequence>
<evidence type="ECO:0000256" key="1">
    <source>
        <dbReference type="ARBA" id="ARBA00004613"/>
    </source>
</evidence>
<dbReference type="InterPro" id="IPR050708">
    <property type="entry name" value="T6SS_VgrG/RHS"/>
</dbReference>
<dbReference type="AlphaFoldDB" id="A0A927MMC3"/>
<dbReference type="Pfam" id="PF14449">
    <property type="entry name" value="PT-TG"/>
    <property type="match status" value="1"/>
</dbReference>
<dbReference type="EMBL" id="JADBEL010000043">
    <property type="protein sequence ID" value="MBE1556975.1"/>
    <property type="molecule type" value="Genomic_DNA"/>
</dbReference>
<comment type="subcellular location">
    <subcellularLocation>
        <location evidence="1">Secreted</location>
    </subcellularLocation>
</comment>
<dbReference type="GO" id="GO:0005576">
    <property type="term" value="C:extracellular region"/>
    <property type="evidence" value="ECO:0007669"/>
    <property type="project" value="UniProtKB-SubCell"/>
</dbReference>
<keyword evidence="5" id="KW-1185">Reference proteome</keyword>
<organism evidence="4 5">
    <name type="scientific">Sporosarcina limicola</name>
    <dbReference type="NCBI Taxonomy" id="34101"/>
    <lineage>
        <taxon>Bacteria</taxon>
        <taxon>Bacillati</taxon>
        <taxon>Bacillota</taxon>
        <taxon>Bacilli</taxon>
        <taxon>Bacillales</taxon>
        <taxon>Caryophanaceae</taxon>
        <taxon>Sporosarcina</taxon>
    </lineage>
</organism>
<evidence type="ECO:0000313" key="5">
    <source>
        <dbReference type="Proteomes" id="UP000658225"/>
    </source>
</evidence>
<accession>A0A927MMC3</accession>
<protein>
    <submittedName>
        <fullName evidence="4">RHS repeat-associated protein</fullName>
    </submittedName>
</protein>
<feature type="domain" description="Pre-toxin TG" evidence="3">
    <location>
        <begin position="212"/>
        <end position="272"/>
    </location>
</feature>
<comment type="caution">
    <text evidence="4">The sequence shown here is derived from an EMBL/GenBank/DDBJ whole genome shotgun (WGS) entry which is preliminary data.</text>
</comment>